<dbReference type="OrthoDB" id="2687876at2759"/>
<dbReference type="HOGENOM" id="CLU_1240821_0_0_1"/>
<dbReference type="Proteomes" id="UP000054279">
    <property type="component" value="Unassembled WGS sequence"/>
</dbReference>
<proteinExistence type="predicted"/>
<dbReference type="SUPFAM" id="SSF56112">
    <property type="entry name" value="Protein kinase-like (PK-like)"/>
    <property type="match status" value="1"/>
</dbReference>
<reference evidence="2 3" key="1">
    <citation type="submission" date="2014-06" db="EMBL/GenBank/DDBJ databases">
        <title>Evolutionary Origins and Diversification of the Mycorrhizal Mutualists.</title>
        <authorList>
            <consortium name="DOE Joint Genome Institute"/>
            <consortium name="Mycorrhizal Genomics Consortium"/>
            <person name="Kohler A."/>
            <person name="Kuo A."/>
            <person name="Nagy L.G."/>
            <person name="Floudas D."/>
            <person name="Copeland A."/>
            <person name="Barry K.W."/>
            <person name="Cichocki N."/>
            <person name="Veneault-Fourrey C."/>
            <person name="LaButti K."/>
            <person name="Lindquist E.A."/>
            <person name="Lipzen A."/>
            <person name="Lundell T."/>
            <person name="Morin E."/>
            <person name="Murat C."/>
            <person name="Riley R."/>
            <person name="Ohm R."/>
            <person name="Sun H."/>
            <person name="Tunlid A."/>
            <person name="Henrissat B."/>
            <person name="Grigoriev I.V."/>
            <person name="Hibbett D.S."/>
            <person name="Martin F."/>
        </authorList>
    </citation>
    <scope>NUCLEOTIDE SEQUENCE [LARGE SCALE GENOMIC DNA]</scope>
    <source>
        <strain evidence="2 3">SS14</strain>
    </source>
</reference>
<dbReference type="Gene3D" id="1.10.510.10">
    <property type="entry name" value="Transferase(Phosphotransferase) domain 1"/>
    <property type="match status" value="1"/>
</dbReference>
<name>A0A0C9UQH8_SPHS4</name>
<keyword evidence="3" id="KW-1185">Reference proteome</keyword>
<evidence type="ECO:0000256" key="1">
    <source>
        <dbReference type="SAM" id="MobiDB-lite"/>
    </source>
</evidence>
<sequence length="223" mass="25367">MARDDANYLQRCWTWDIRRRHPLFPSSSIFKTSQNSVWRLEPSLYLPKILLKAVKTVWHHIMIDVLSTSGWGFLAPGVKIVEYNSRTVLAKLAQFDYLIPQIETETQVYQAIEGHRIRPEFIGHLVEHGRHGGIDDLGPCKVTVERLHSLGFVHRDTNRYNFIVSPESEVKLIDLECAKKGNAEDMQRELAQLPEKLANESGMGGMGSESSDPFGSDATQNDY</sequence>
<organism evidence="2 3">
    <name type="scientific">Sphaerobolus stellatus (strain SS14)</name>
    <dbReference type="NCBI Taxonomy" id="990650"/>
    <lineage>
        <taxon>Eukaryota</taxon>
        <taxon>Fungi</taxon>
        <taxon>Dikarya</taxon>
        <taxon>Basidiomycota</taxon>
        <taxon>Agaricomycotina</taxon>
        <taxon>Agaricomycetes</taxon>
        <taxon>Phallomycetidae</taxon>
        <taxon>Geastrales</taxon>
        <taxon>Sphaerobolaceae</taxon>
        <taxon>Sphaerobolus</taxon>
    </lineage>
</organism>
<dbReference type="AlphaFoldDB" id="A0A0C9UQH8"/>
<evidence type="ECO:0000313" key="2">
    <source>
        <dbReference type="EMBL" id="KIJ36929.1"/>
    </source>
</evidence>
<dbReference type="EMBL" id="KN837173">
    <property type="protein sequence ID" value="KIJ36929.1"/>
    <property type="molecule type" value="Genomic_DNA"/>
</dbReference>
<gene>
    <name evidence="2" type="ORF">M422DRAFT_50757</name>
</gene>
<feature type="region of interest" description="Disordered" evidence="1">
    <location>
        <begin position="186"/>
        <end position="223"/>
    </location>
</feature>
<dbReference type="InterPro" id="IPR011009">
    <property type="entry name" value="Kinase-like_dom_sf"/>
</dbReference>
<protein>
    <submittedName>
        <fullName evidence="2">Uncharacterized protein</fullName>
    </submittedName>
</protein>
<evidence type="ECO:0000313" key="3">
    <source>
        <dbReference type="Proteomes" id="UP000054279"/>
    </source>
</evidence>
<dbReference type="Pfam" id="PF06293">
    <property type="entry name" value="Kdo"/>
    <property type="match status" value="1"/>
</dbReference>
<accession>A0A0C9UQH8</accession>